<gene>
    <name evidence="1" type="ORF">MEUPH1_LOCUS9199</name>
</gene>
<proteinExistence type="predicted"/>
<protein>
    <submittedName>
        <fullName evidence="1">Uncharacterized protein</fullName>
    </submittedName>
</protein>
<reference evidence="1 2" key="1">
    <citation type="submission" date="2023-01" db="EMBL/GenBank/DDBJ databases">
        <authorList>
            <person name="Whitehead M."/>
        </authorList>
    </citation>
    <scope>NUCLEOTIDE SEQUENCE [LARGE SCALE GENOMIC DNA]</scope>
</reference>
<organism evidence="1 2">
    <name type="scientific">Macrosiphum euphorbiae</name>
    <name type="common">potato aphid</name>
    <dbReference type="NCBI Taxonomy" id="13131"/>
    <lineage>
        <taxon>Eukaryota</taxon>
        <taxon>Metazoa</taxon>
        <taxon>Ecdysozoa</taxon>
        <taxon>Arthropoda</taxon>
        <taxon>Hexapoda</taxon>
        <taxon>Insecta</taxon>
        <taxon>Pterygota</taxon>
        <taxon>Neoptera</taxon>
        <taxon>Paraneoptera</taxon>
        <taxon>Hemiptera</taxon>
        <taxon>Sternorrhyncha</taxon>
        <taxon>Aphidomorpha</taxon>
        <taxon>Aphidoidea</taxon>
        <taxon>Aphididae</taxon>
        <taxon>Macrosiphini</taxon>
        <taxon>Macrosiphum</taxon>
    </lineage>
</organism>
<comment type="caution">
    <text evidence="1">The sequence shown here is derived from an EMBL/GenBank/DDBJ whole genome shotgun (WGS) entry which is preliminary data.</text>
</comment>
<keyword evidence="2" id="KW-1185">Reference proteome</keyword>
<accession>A0AAV0WAT3</accession>
<evidence type="ECO:0000313" key="1">
    <source>
        <dbReference type="EMBL" id="CAI6353025.1"/>
    </source>
</evidence>
<evidence type="ECO:0000313" key="2">
    <source>
        <dbReference type="Proteomes" id="UP001160148"/>
    </source>
</evidence>
<dbReference type="EMBL" id="CARXXK010000002">
    <property type="protein sequence ID" value="CAI6353025.1"/>
    <property type="molecule type" value="Genomic_DNA"/>
</dbReference>
<dbReference type="Proteomes" id="UP001160148">
    <property type="component" value="Unassembled WGS sequence"/>
</dbReference>
<sequence length="154" mass="17869">MANSILVESIKKYFLELRNPEKHKLFYNEATNISKNCNITHPSEKVKQRRIKKKIPKGLEKFVYENSIMEKQVPIKENEFISGIFYCILDKITNELDKRFGDNSDIISGISALNPESLTFLTYDTILPFARAYLGDIECLKSELKILKKVHEPL</sequence>
<name>A0AAV0WAT3_9HEMI</name>
<dbReference type="AlphaFoldDB" id="A0AAV0WAT3"/>